<dbReference type="InterPro" id="IPR004843">
    <property type="entry name" value="Calcineurin-like_PHP"/>
</dbReference>
<keyword evidence="3" id="KW-1185">Reference proteome</keyword>
<dbReference type="SUPFAM" id="SSF56300">
    <property type="entry name" value="Metallo-dependent phosphatases"/>
    <property type="match status" value="1"/>
</dbReference>
<dbReference type="InterPro" id="IPR024173">
    <property type="entry name" value="Pesterase_MJ0037-like"/>
</dbReference>
<dbReference type="GO" id="GO:0004519">
    <property type="term" value="F:endonuclease activity"/>
    <property type="evidence" value="ECO:0007669"/>
    <property type="project" value="UniProtKB-KW"/>
</dbReference>
<evidence type="ECO:0000259" key="1">
    <source>
        <dbReference type="Pfam" id="PF00149"/>
    </source>
</evidence>
<evidence type="ECO:0000313" key="3">
    <source>
        <dbReference type="Proteomes" id="UP000463138"/>
    </source>
</evidence>
<dbReference type="EC" id="3.1.-.-" evidence="2"/>
<reference evidence="2 3" key="1">
    <citation type="submission" date="2018-07" db="EMBL/GenBank/DDBJ databases">
        <title>Pseudomonas laoshanensis sp. nov., isolated from soil.</title>
        <authorList>
            <person name="Sun J."/>
            <person name="Yu L."/>
            <person name="Wang M."/>
            <person name="Zhang C."/>
        </authorList>
    </citation>
    <scope>NUCLEOTIDE SEQUENCE [LARGE SCALE GENOMIC DNA]</scope>
    <source>
        <strain evidence="2 3">Y22</strain>
    </source>
</reference>
<dbReference type="InterPro" id="IPR026336">
    <property type="entry name" value="PdeM-like"/>
</dbReference>
<dbReference type="Proteomes" id="UP000463138">
    <property type="component" value="Unassembled WGS sequence"/>
</dbReference>
<keyword evidence="2" id="KW-0255">Endonuclease</keyword>
<organism evidence="2 3">
    <name type="scientific">Halopseudomonas laoshanensis</name>
    <dbReference type="NCBI Taxonomy" id="2268758"/>
    <lineage>
        <taxon>Bacteria</taxon>
        <taxon>Pseudomonadati</taxon>
        <taxon>Pseudomonadota</taxon>
        <taxon>Gammaproteobacteria</taxon>
        <taxon>Pseudomonadales</taxon>
        <taxon>Pseudomonadaceae</taxon>
        <taxon>Halopseudomonas</taxon>
    </lineage>
</organism>
<dbReference type="EMBL" id="QOVF01000003">
    <property type="protein sequence ID" value="KAA0694198.1"/>
    <property type="molecule type" value="Genomic_DNA"/>
</dbReference>
<feature type="domain" description="Calcineurin-like phosphoesterase" evidence="1">
    <location>
        <begin position="30"/>
        <end position="127"/>
    </location>
</feature>
<gene>
    <name evidence="2" type="primary">pdeM</name>
    <name evidence="2" type="ORF">DT594_12905</name>
</gene>
<dbReference type="PIRSF" id="PIRSF000887">
    <property type="entry name" value="Pesterase_MJ0037"/>
    <property type="match status" value="1"/>
</dbReference>
<name>A0A7V7KWN6_9GAMM</name>
<comment type="caution">
    <text evidence="2">The sequence shown here is derived from an EMBL/GenBank/DDBJ whole genome shotgun (WGS) entry which is preliminary data.</text>
</comment>
<proteinExistence type="predicted"/>
<dbReference type="Pfam" id="PF00149">
    <property type="entry name" value="Metallophos"/>
    <property type="match status" value="1"/>
</dbReference>
<dbReference type="Gene3D" id="3.60.21.10">
    <property type="match status" value="1"/>
</dbReference>
<dbReference type="NCBIfam" id="TIGR04123">
    <property type="entry name" value="P_estr_lig_assc"/>
    <property type="match status" value="1"/>
</dbReference>
<dbReference type="RefSeq" id="WP_149333032.1">
    <property type="nucleotide sequence ID" value="NZ_QOVF01000003.1"/>
</dbReference>
<dbReference type="GO" id="GO:0016874">
    <property type="term" value="F:ligase activity"/>
    <property type="evidence" value="ECO:0007669"/>
    <property type="project" value="UniProtKB-KW"/>
</dbReference>
<dbReference type="GO" id="GO:0016787">
    <property type="term" value="F:hydrolase activity"/>
    <property type="evidence" value="ECO:0007669"/>
    <property type="project" value="UniProtKB-KW"/>
</dbReference>
<dbReference type="InterPro" id="IPR029052">
    <property type="entry name" value="Metallo-depent_PP-like"/>
</dbReference>
<dbReference type="OrthoDB" id="9795838at2"/>
<protein>
    <submittedName>
        <fullName evidence="2">Ligase-associated DNA damage response endonuclease PdeM</fullName>
        <ecNumber evidence="2">3.1.-.-</ecNumber>
    </submittedName>
</protein>
<keyword evidence="2" id="KW-0540">Nuclease</keyword>
<keyword evidence="2" id="KW-0436">Ligase</keyword>
<accession>A0A7V7KWN6</accession>
<evidence type="ECO:0000313" key="2">
    <source>
        <dbReference type="EMBL" id="KAA0694198.1"/>
    </source>
</evidence>
<dbReference type="PANTHER" id="PTHR39323:SF1">
    <property type="entry name" value="BLR1149 PROTEIN"/>
    <property type="match status" value="1"/>
</dbReference>
<sequence>MSRTLNWQLAGAEVVLHGDCALFYPAESALLVADTHFGKAALMRRRGLAVPSGQSRDDLHRLTNLLEEFNPQRLIVLGDFFHHRPMPGEPFLDMFPGWLAQHRAVSVEAVVGNHDRHAAGVDIGLRWHDHLDLGPFRLRHEPEQVPGRHVLAGHLHPVLTLQVAADRLRAPVFWFRDQVSVLPSFGALTGGWDLPRTAEGRTVLVVEGELFQGPD</sequence>
<dbReference type="PANTHER" id="PTHR39323">
    <property type="entry name" value="BLR1149 PROTEIN"/>
    <property type="match status" value="1"/>
</dbReference>
<keyword evidence="2" id="KW-0378">Hydrolase</keyword>
<dbReference type="AlphaFoldDB" id="A0A7V7KWN6"/>